<dbReference type="SUPFAM" id="SSF144000">
    <property type="entry name" value="Oxysterol-binding protein-like"/>
    <property type="match status" value="1"/>
</dbReference>
<feature type="compositionally biased region" description="Polar residues" evidence="3">
    <location>
        <begin position="164"/>
        <end position="189"/>
    </location>
</feature>
<dbReference type="PROSITE" id="PS01013">
    <property type="entry name" value="OSBP"/>
    <property type="match status" value="1"/>
</dbReference>
<dbReference type="InterPro" id="IPR037239">
    <property type="entry name" value="OSBP_sf"/>
</dbReference>
<dbReference type="PANTHER" id="PTHR10972:SF212">
    <property type="entry name" value="OXYSTEROL-BINDING PROTEIN-LIKE PROTEIN 1"/>
    <property type="match status" value="1"/>
</dbReference>
<dbReference type="EMBL" id="JANBPT010000486">
    <property type="protein sequence ID" value="KAJ1919027.1"/>
    <property type="molecule type" value="Genomic_DNA"/>
</dbReference>
<dbReference type="InterPro" id="IPR018494">
    <property type="entry name" value="Oxysterol-bd_CS"/>
</dbReference>
<name>A0A9W8A4K3_9FUNG</name>
<reference evidence="4" key="1">
    <citation type="submission" date="2022-07" db="EMBL/GenBank/DDBJ databases">
        <title>Phylogenomic reconstructions and comparative analyses of Kickxellomycotina fungi.</title>
        <authorList>
            <person name="Reynolds N.K."/>
            <person name="Stajich J.E."/>
            <person name="Barry K."/>
            <person name="Grigoriev I.V."/>
            <person name="Crous P."/>
            <person name="Smith M.E."/>
        </authorList>
    </citation>
    <scope>NUCLEOTIDE SEQUENCE</scope>
    <source>
        <strain evidence="4">RSA 861</strain>
    </source>
</reference>
<dbReference type="PANTHER" id="PTHR10972">
    <property type="entry name" value="OXYSTEROL-BINDING PROTEIN-RELATED"/>
    <property type="match status" value="1"/>
</dbReference>
<evidence type="ECO:0008006" key="6">
    <source>
        <dbReference type="Google" id="ProtNLM"/>
    </source>
</evidence>
<gene>
    <name evidence="4" type="ORF">IWQ60_007354</name>
</gene>
<organism evidence="4 5">
    <name type="scientific">Tieghemiomyces parasiticus</name>
    <dbReference type="NCBI Taxonomy" id="78921"/>
    <lineage>
        <taxon>Eukaryota</taxon>
        <taxon>Fungi</taxon>
        <taxon>Fungi incertae sedis</taxon>
        <taxon>Zoopagomycota</taxon>
        <taxon>Kickxellomycotina</taxon>
        <taxon>Dimargaritomycetes</taxon>
        <taxon>Dimargaritales</taxon>
        <taxon>Dimargaritaceae</taxon>
        <taxon>Tieghemiomyces</taxon>
    </lineage>
</organism>
<dbReference type="Proteomes" id="UP001150569">
    <property type="component" value="Unassembled WGS sequence"/>
</dbReference>
<dbReference type="Gene3D" id="3.30.70.3490">
    <property type="match status" value="1"/>
</dbReference>
<comment type="caution">
    <text evidence="4">The sequence shown here is derived from an EMBL/GenBank/DDBJ whole genome shotgun (WGS) entry which is preliminary data.</text>
</comment>
<evidence type="ECO:0000256" key="3">
    <source>
        <dbReference type="SAM" id="MobiDB-lite"/>
    </source>
</evidence>
<sequence length="477" mass="52951">MSNVAHSPESHEVAASEALGKLKLTDTDSAVLTDTPAVPYVQEGDEPAAGGQDIEKSRFAALWGILHKLVGVKDFVSMRISLPAELLDPVPNLEHWNYMERPDYFARLSDPEDPIDRMLGVAAWWFTKDLKYVHHKLKKPYNSILGEQFLCYWLVDDTAGTATNGGVRSGTESSGSQVGSEVDVASTTVVDGAGPARRSDAGKRRVEYITEQVSHHPPISAYHYRCLEKDIHATGLDHICAKFTGTSIKVEPGERAKGLYLRLGQRDNEEYVLTHPTGNVTGFLRGQLAVQVSDSSVITCAKTGLALYISYKEERWFGKAKHAIEGKLFRYDPNSTKSPSPDRLKIADIPKAQVLATLEGSWRGQIHVRRTTAATGRKSSDPQLLVDMESIQSLPKQVKPLESQGELESRKVWADVTTNILAGKFSAATKAKHAIEDRQRAKANEAKKVNREFQPEFFDFHPDDDCRPILKERTFNV</sequence>
<feature type="region of interest" description="Disordered" evidence="3">
    <location>
        <begin position="164"/>
        <end position="202"/>
    </location>
</feature>
<evidence type="ECO:0000313" key="5">
    <source>
        <dbReference type="Proteomes" id="UP001150569"/>
    </source>
</evidence>
<dbReference type="InterPro" id="IPR000648">
    <property type="entry name" value="Oxysterol-bd"/>
</dbReference>
<evidence type="ECO:0000256" key="1">
    <source>
        <dbReference type="ARBA" id="ARBA00008842"/>
    </source>
</evidence>
<dbReference type="Gene3D" id="2.40.160.120">
    <property type="match status" value="1"/>
</dbReference>
<dbReference type="GO" id="GO:0016020">
    <property type="term" value="C:membrane"/>
    <property type="evidence" value="ECO:0007669"/>
    <property type="project" value="TreeGrafter"/>
</dbReference>
<accession>A0A9W8A4K3</accession>
<dbReference type="AlphaFoldDB" id="A0A9W8A4K3"/>
<evidence type="ECO:0000256" key="2">
    <source>
        <dbReference type="RuleBase" id="RU003844"/>
    </source>
</evidence>
<dbReference type="Pfam" id="PF01237">
    <property type="entry name" value="Oxysterol_BP"/>
    <property type="match status" value="1"/>
</dbReference>
<evidence type="ECO:0000313" key="4">
    <source>
        <dbReference type="EMBL" id="KAJ1919027.1"/>
    </source>
</evidence>
<dbReference type="GO" id="GO:0032934">
    <property type="term" value="F:sterol binding"/>
    <property type="evidence" value="ECO:0007669"/>
    <property type="project" value="TreeGrafter"/>
</dbReference>
<comment type="similarity">
    <text evidence="1 2">Belongs to the OSBP family.</text>
</comment>
<keyword evidence="5" id="KW-1185">Reference proteome</keyword>
<dbReference type="OrthoDB" id="48057at2759"/>
<protein>
    <recommendedName>
        <fullName evidence="6">Oxysterol-binding protein</fullName>
    </recommendedName>
</protein>
<dbReference type="GO" id="GO:0005829">
    <property type="term" value="C:cytosol"/>
    <property type="evidence" value="ECO:0007669"/>
    <property type="project" value="TreeGrafter"/>
</dbReference>
<proteinExistence type="inferred from homology"/>